<dbReference type="PANTHER" id="PTHR13143">
    <property type="entry name" value="TETRATRICOPEPTIDE REPEAT PROTEIN 19"/>
    <property type="match status" value="1"/>
</dbReference>
<sequence length="382" mass="43610">MLVYALRSALRHRFGEVYIAAQKTFAGDCHYRSDQITVNRSADFQKKYVYHVQNGYGSSQTWQFIATPPLRLGGILAFLGLESKDKDEEDSVVTTIKRGILAFQRKDYKKAERMLHLALKMSQERMDTQAETYCFDLLADIALAHGDLDKAEKLYVEVMRRLIISGTAKDDNAIIEISAKLANVFSKRHDDKKAEQGYQFCIDTQEKKLGELIKNFNNVSFTPEEKNSVALWGMCMDWYSKHLISRGKYAYARSLLSQSLEVSRKIFGESHEQTLVVKNDLALVNTMLKDYKESIRILEEIIGLDSVEQSEDLPAFLCNLGENYIKNGDFDKAQECCERAKELAKKQNNEMAIEVAESCLGEIQQKRKESSRDKNATSNGRK</sequence>
<accession>A0A7M7K1A9</accession>
<evidence type="ECO:0000256" key="3">
    <source>
        <dbReference type="ARBA" id="ARBA00022737"/>
    </source>
</evidence>
<evidence type="ECO:0000256" key="7">
    <source>
        <dbReference type="PROSITE-ProRule" id="PRU00339"/>
    </source>
</evidence>
<protein>
    <submittedName>
        <fullName evidence="8">Uncharacterized protein</fullName>
    </submittedName>
</protein>
<dbReference type="Proteomes" id="UP000594260">
    <property type="component" value="Unplaced"/>
</dbReference>
<dbReference type="OrthoDB" id="5986190at2759"/>
<comment type="similarity">
    <text evidence="2">Belongs to the TTC19 family.</text>
</comment>
<dbReference type="EnsemblMetazoa" id="XM_022804483">
    <property type="protein sequence ID" value="XP_022660218"/>
    <property type="gene ID" value="LOC111249971"/>
</dbReference>
<dbReference type="Pfam" id="PF13424">
    <property type="entry name" value="TPR_12"/>
    <property type="match status" value="1"/>
</dbReference>
<dbReference type="SMART" id="SM00028">
    <property type="entry name" value="TPR"/>
    <property type="match status" value="4"/>
</dbReference>
<dbReference type="PANTHER" id="PTHR13143:SF6">
    <property type="entry name" value="TETRATRICOPEPTIDE REPEAT PROTEIN 19, MITOCHONDRIAL"/>
    <property type="match status" value="1"/>
</dbReference>
<dbReference type="OMA" id="ANTYYEM"/>
<dbReference type="InterPro" id="IPR011990">
    <property type="entry name" value="TPR-like_helical_dom_sf"/>
</dbReference>
<dbReference type="InterPro" id="IPR013105">
    <property type="entry name" value="TPR_2"/>
</dbReference>
<dbReference type="PROSITE" id="PS50005">
    <property type="entry name" value="TPR"/>
    <property type="match status" value="1"/>
</dbReference>
<keyword evidence="9" id="KW-1185">Reference proteome</keyword>
<dbReference type="CTD" id="54902"/>
<dbReference type="Gene3D" id="1.25.40.10">
    <property type="entry name" value="Tetratricopeptide repeat domain"/>
    <property type="match status" value="2"/>
</dbReference>
<dbReference type="InterPro" id="IPR040395">
    <property type="entry name" value="TTC19"/>
</dbReference>
<name>A0A7M7K1A9_VARDE</name>
<evidence type="ECO:0000256" key="4">
    <source>
        <dbReference type="ARBA" id="ARBA00022803"/>
    </source>
</evidence>
<dbReference type="KEGG" id="vde:111249971"/>
<evidence type="ECO:0000256" key="6">
    <source>
        <dbReference type="ARBA" id="ARBA00023128"/>
    </source>
</evidence>
<dbReference type="GO" id="GO:0034551">
    <property type="term" value="P:mitochondrial respiratory chain complex III assembly"/>
    <property type="evidence" value="ECO:0007669"/>
    <property type="project" value="InterPro"/>
</dbReference>
<dbReference type="GO" id="GO:0005743">
    <property type="term" value="C:mitochondrial inner membrane"/>
    <property type="evidence" value="ECO:0007669"/>
    <property type="project" value="TreeGrafter"/>
</dbReference>
<proteinExistence type="inferred from homology"/>
<comment type="subcellular location">
    <subcellularLocation>
        <location evidence="1">Mitochondrion</location>
    </subcellularLocation>
</comment>
<keyword evidence="3" id="KW-0677">Repeat</keyword>
<evidence type="ECO:0000256" key="2">
    <source>
        <dbReference type="ARBA" id="ARBA00008219"/>
    </source>
</evidence>
<dbReference type="AlphaFoldDB" id="A0A7M7K1A9"/>
<feature type="repeat" description="TPR" evidence="7">
    <location>
        <begin position="314"/>
        <end position="347"/>
    </location>
</feature>
<keyword evidence="6" id="KW-0496">Mitochondrion</keyword>
<evidence type="ECO:0000313" key="9">
    <source>
        <dbReference type="Proteomes" id="UP000594260"/>
    </source>
</evidence>
<dbReference type="InParanoid" id="A0A7M7K1A9"/>
<keyword evidence="4 7" id="KW-0802">TPR repeat</keyword>
<dbReference type="GeneID" id="111249971"/>
<dbReference type="RefSeq" id="XP_022660218.1">
    <property type="nucleotide sequence ID" value="XM_022804483.1"/>
</dbReference>
<keyword evidence="5" id="KW-0809">Transit peptide</keyword>
<dbReference type="SUPFAM" id="SSF48452">
    <property type="entry name" value="TPR-like"/>
    <property type="match status" value="1"/>
</dbReference>
<evidence type="ECO:0000256" key="1">
    <source>
        <dbReference type="ARBA" id="ARBA00004173"/>
    </source>
</evidence>
<evidence type="ECO:0000313" key="8">
    <source>
        <dbReference type="EnsemblMetazoa" id="XP_022660218"/>
    </source>
</evidence>
<organism evidence="8 9">
    <name type="scientific">Varroa destructor</name>
    <name type="common">Honeybee mite</name>
    <dbReference type="NCBI Taxonomy" id="109461"/>
    <lineage>
        <taxon>Eukaryota</taxon>
        <taxon>Metazoa</taxon>
        <taxon>Ecdysozoa</taxon>
        <taxon>Arthropoda</taxon>
        <taxon>Chelicerata</taxon>
        <taxon>Arachnida</taxon>
        <taxon>Acari</taxon>
        <taxon>Parasitiformes</taxon>
        <taxon>Mesostigmata</taxon>
        <taxon>Gamasina</taxon>
        <taxon>Dermanyssoidea</taxon>
        <taxon>Varroidae</taxon>
        <taxon>Varroa</taxon>
    </lineage>
</organism>
<evidence type="ECO:0000256" key="5">
    <source>
        <dbReference type="ARBA" id="ARBA00022946"/>
    </source>
</evidence>
<dbReference type="FunCoup" id="A0A7M7K1A9">
    <property type="interactions" value="942"/>
</dbReference>
<reference evidence="8" key="1">
    <citation type="submission" date="2021-01" db="UniProtKB">
        <authorList>
            <consortium name="EnsemblMetazoa"/>
        </authorList>
    </citation>
    <scope>IDENTIFICATION</scope>
</reference>
<dbReference type="Pfam" id="PF07719">
    <property type="entry name" value="TPR_2"/>
    <property type="match status" value="1"/>
</dbReference>
<dbReference type="InterPro" id="IPR019734">
    <property type="entry name" value="TPR_rpt"/>
</dbReference>